<name>A0A0R1MAN8_9LACO</name>
<evidence type="ECO:0000256" key="1">
    <source>
        <dbReference type="SAM" id="Phobius"/>
    </source>
</evidence>
<protein>
    <recommendedName>
        <fullName evidence="4">PTS fructose transporter subunit IA</fullName>
    </recommendedName>
</protein>
<keyword evidence="3" id="KW-1185">Reference proteome</keyword>
<sequence>MTIQEMKKGYEEEVAYQKHMLKNLGYWFQLWTTISGLGIVVIYFFHHQNFWLNILGISLFVMGALGMLIFGYAGWKGQQNIHALIHDFDQKLEYFYKTHKNTVSSNREKIKHS</sequence>
<dbReference type="STRING" id="1423759.FC92_GL001464"/>
<organism evidence="2 3">
    <name type="scientific">Liquorilactobacillus hordei DSM 19519</name>
    <dbReference type="NCBI Taxonomy" id="1423759"/>
    <lineage>
        <taxon>Bacteria</taxon>
        <taxon>Bacillati</taxon>
        <taxon>Bacillota</taxon>
        <taxon>Bacilli</taxon>
        <taxon>Lactobacillales</taxon>
        <taxon>Lactobacillaceae</taxon>
        <taxon>Liquorilactobacillus</taxon>
    </lineage>
</organism>
<dbReference type="Proteomes" id="UP000051448">
    <property type="component" value="Unassembled WGS sequence"/>
</dbReference>
<gene>
    <name evidence="2" type="ORF">FC92_GL001464</name>
</gene>
<reference evidence="2 3" key="1">
    <citation type="journal article" date="2015" name="Genome Announc.">
        <title>Expanding the biotechnology potential of lactobacilli through comparative genomics of 213 strains and associated genera.</title>
        <authorList>
            <person name="Sun Z."/>
            <person name="Harris H.M."/>
            <person name="McCann A."/>
            <person name="Guo C."/>
            <person name="Argimon S."/>
            <person name="Zhang W."/>
            <person name="Yang X."/>
            <person name="Jeffery I.B."/>
            <person name="Cooney J.C."/>
            <person name="Kagawa T.F."/>
            <person name="Liu W."/>
            <person name="Song Y."/>
            <person name="Salvetti E."/>
            <person name="Wrobel A."/>
            <person name="Rasinkangas P."/>
            <person name="Parkhill J."/>
            <person name="Rea M.C."/>
            <person name="O'Sullivan O."/>
            <person name="Ritari J."/>
            <person name="Douillard F.P."/>
            <person name="Paul Ross R."/>
            <person name="Yang R."/>
            <person name="Briner A.E."/>
            <person name="Felis G.E."/>
            <person name="de Vos W.M."/>
            <person name="Barrangou R."/>
            <person name="Klaenhammer T.R."/>
            <person name="Caufield P.W."/>
            <person name="Cui Y."/>
            <person name="Zhang H."/>
            <person name="O'Toole P.W."/>
        </authorList>
    </citation>
    <scope>NUCLEOTIDE SEQUENCE [LARGE SCALE GENOMIC DNA]</scope>
    <source>
        <strain evidence="2 3">DSM 19519</strain>
    </source>
</reference>
<keyword evidence="1" id="KW-0812">Transmembrane</keyword>
<proteinExistence type="predicted"/>
<evidence type="ECO:0000313" key="2">
    <source>
        <dbReference type="EMBL" id="KRL05303.1"/>
    </source>
</evidence>
<dbReference type="AlphaFoldDB" id="A0A0R1MAN8"/>
<keyword evidence="1" id="KW-1133">Transmembrane helix</keyword>
<comment type="caution">
    <text evidence="2">The sequence shown here is derived from an EMBL/GenBank/DDBJ whole genome shotgun (WGS) entry which is preliminary data.</text>
</comment>
<feature type="transmembrane region" description="Helical" evidence="1">
    <location>
        <begin position="26"/>
        <end position="45"/>
    </location>
</feature>
<dbReference type="RefSeq" id="WP_057870147.1">
    <property type="nucleotide sequence ID" value="NZ_AZDX01000041.1"/>
</dbReference>
<dbReference type="OrthoDB" id="2142680at2"/>
<dbReference type="PATRIC" id="fig|1423759.3.peg.1534"/>
<evidence type="ECO:0000313" key="3">
    <source>
        <dbReference type="Proteomes" id="UP000051448"/>
    </source>
</evidence>
<dbReference type="EMBL" id="AZDX01000041">
    <property type="protein sequence ID" value="KRL05303.1"/>
    <property type="molecule type" value="Genomic_DNA"/>
</dbReference>
<accession>A0A0R1MAN8</accession>
<feature type="transmembrane region" description="Helical" evidence="1">
    <location>
        <begin position="51"/>
        <end position="75"/>
    </location>
</feature>
<keyword evidence="1" id="KW-0472">Membrane</keyword>
<dbReference type="GeneID" id="98311821"/>
<evidence type="ECO:0008006" key="4">
    <source>
        <dbReference type="Google" id="ProtNLM"/>
    </source>
</evidence>